<dbReference type="InterPro" id="IPR000073">
    <property type="entry name" value="AB_hydrolase_1"/>
</dbReference>
<evidence type="ECO:0000313" key="2">
    <source>
        <dbReference type="EMBL" id="MCH5598496.1"/>
    </source>
</evidence>
<dbReference type="PANTHER" id="PTHR43798">
    <property type="entry name" value="MONOACYLGLYCEROL LIPASE"/>
    <property type="match status" value="1"/>
</dbReference>
<dbReference type="GO" id="GO:0016787">
    <property type="term" value="F:hydrolase activity"/>
    <property type="evidence" value="ECO:0007669"/>
    <property type="project" value="UniProtKB-KW"/>
</dbReference>
<keyword evidence="2" id="KW-0378">Hydrolase</keyword>
<dbReference type="Pfam" id="PF00561">
    <property type="entry name" value="Abhydrolase_1"/>
    <property type="match status" value="1"/>
</dbReference>
<evidence type="ECO:0000259" key="1">
    <source>
        <dbReference type="Pfam" id="PF00561"/>
    </source>
</evidence>
<comment type="caution">
    <text evidence="2">The sequence shown here is derived from an EMBL/GenBank/DDBJ whole genome shotgun (WGS) entry which is preliminary data.</text>
</comment>
<keyword evidence="3" id="KW-1185">Reference proteome</keyword>
<dbReference type="InterPro" id="IPR000639">
    <property type="entry name" value="Epox_hydrolase-like"/>
</dbReference>
<proteinExistence type="predicted"/>
<dbReference type="SUPFAM" id="SSF53474">
    <property type="entry name" value="alpha/beta-Hydrolases"/>
    <property type="match status" value="1"/>
</dbReference>
<accession>A0ABS9SJJ8</accession>
<sequence>MERKTTTVEGKVISYITAGDGKAVVLLHGFGVDSTAWSEQIEYLKDHYFIIAPDLPGIGVSELTNDVSMEGVANLIKEIIENEEVEQAAVIGHSMGGYATLAFAEKYPELLTGIGLFHSTAGADNDEKKSTRKKGIEFTQKHGANAFLETTAPKMFAETTKKENETLYNRFMGNLPEMSKEAVIDYYEAMMARTDRTDVLKNAKVPVLFIYGEQDEIIPLDKTIEQASFPSISTIHILKNSGHLGMIEEPAEANKAIEDFLSDI</sequence>
<gene>
    <name evidence="2" type="ORF">MKP09_11540</name>
</gene>
<dbReference type="Proteomes" id="UP001202248">
    <property type="component" value="Unassembled WGS sequence"/>
</dbReference>
<evidence type="ECO:0000313" key="3">
    <source>
        <dbReference type="Proteomes" id="UP001202248"/>
    </source>
</evidence>
<dbReference type="RefSeq" id="WP_240830159.1">
    <property type="nucleotide sequence ID" value="NZ_JAKWBL010000002.1"/>
</dbReference>
<dbReference type="Gene3D" id="3.40.50.1820">
    <property type="entry name" value="alpha/beta hydrolase"/>
    <property type="match status" value="1"/>
</dbReference>
<reference evidence="2 3" key="1">
    <citation type="submission" date="2022-02" db="EMBL/GenBank/DDBJ databases">
        <authorList>
            <person name="Min J."/>
        </authorList>
    </citation>
    <scope>NUCLEOTIDE SEQUENCE [LARGE SCALE GENOMIC DNA]</scope>
    <source>
        <strain evidence="2 3">GR10-1</strain>
    </source>
</reference>
<feature type="domain" description="AB hydrolase-1" evidence="1">
    <location>
        <begin position="23"/>
        <end position="250"/>
    </location>
</feature>
<dbReference type="PRINTS" id="PR00111">
    <property type="entry name" value="ABHYDROLASE"/>
</dbReference>
<dbReference type="InterPro" id="IPR029058">
    <property type="entry name" value="AB_hydrolase_fold"/>
</dbReference>
<dbReference type="EMBL" id="JAKWBL010000002">
    <property type="protein sequence ID" value="MCH5598496.1"/>
    <property type="molecule type" value="Genomic_DNA"/>
</dbReference>
<dbReference type="PANTHER" id="PTHR43798:SF33">
    <property type="entry name" value="HYDROLASE, PUTATIVE (AFU_ORTHOLOGUE AFUA_2G14860)-RELATED"/>
    <property type="match status" value="1"/>
</dbReference>
<name>A0ABS9SJJ8_9BACT</name>
<organism evidence="2 3">
    <name type="scientific">Niabella ginsengisoli</name>
    <dbReference type="NCBI Taxonomy" id="522298"/>
    <lineage>
        <taxon>Bacteria</taxon>
        <taxon>Pseudomonadati</taxon>
        <taxon>Bacteroidota</taxon>
        <taxon>Chitinophagia</taxon>
        <taxon>Chitinophagales</taxon>
        <taxon>Chitinophagaceae</taxon>
        <taxon>Niabella</taxon>
    </lineage>
</organism>
<protein>
    <submittedName>
        <fullName evidence="2">Alpha/beta hydrolase</fullName>
    </submittedName>
</protein>
<dbReference type="InterPro" id="IPR050266">
    <property type="entry name" value="AB_hydrolase_sf"/>
</dbReference>
<dbReference type="PRINTS" id="PR00412">
    <property type="entry name" value="EPOXHYDRLASE"/>
</dbReference>